<dbReference type="EMBL" id="JACLAW010000002">
    <property type="protein sequence ID" value="MBC2664625.1"/>
    <property type="molecule type" value="Genomic_DNA"/>
</dbReference>
<accession>A0A7X1FPM1</accession>
<gene>
    <name evidence="2" type="ORF">H7F51_03720</name>
</gene>
<evidence type="ECO:0000313" key="3">
    <source>
        <dbReference type="Proteomes" id="UP000566813"/>
    </source>
</evidence>
<feature type="domain" description="Microcin J25-processing protein McjB C-terminal" evidence="1">
    <location>
        <begin position="34"/>
        <end position="143"/>
    </location>
</feature>
<protein>
    <submittedName>
        <fullName evidence="2">Lasso peptide biosynthesis B2 protein</fullName>
    </submittedName>
</protein>
<dbReference type="Pfam" id="PF13471">
    <property type="entry name" value="Transglut_core3"/>
    <property type="match status" value="1"/>
</dbReference>
<organism evidence="2 3">
    <name type="scientific">Novosphingobium flavum</name>
    <dbReference type="NCBI Taxonomy" id="1778672"/>
    <lineage>
        <taxon>Bacteria</taxon>
        <taxon>Pseudomonadati</taxon>
        <taxon>Pseudomonadota</taxon>
        <taxon>Alphaproteobacteria</taxon>
        <taxon>Sphingomonadales</taxon>
        <taxon>Sphingomonadaceae</taxon>
        <taxon>Novosphingobium</taxon>
    </lineage>
</organism>
<evidence type="ECO:0000313" key="2">
    <source>
        <dbReference type="EMBL" id="MBC2664625.1"/>
    </source>
</evidence>
<keyword evidence="3" id="KW-1185">Reference proteome</keyword>
<dbReference type="InterPro" id="IPR032708">
    <property type="entry name" value="McjB_C"/>
</dbReference>
<name>A0A7X1FPM1_9SPHN</name>
<dbReference type="AlphaFoldDB" id="A0A7X1FPM1"/>
<dbReference type="InterPro" id="IPR053521">
    <property type="entry name" value="McjB-like"/>
</dbReference>
<comment type="caution">
    <text evidence="2">The sequence shown here is derived from an EMBL/GenBank/DDBJ whole genome shotgun (WGS) entry which is preliminary data.</text>
</comment>
<reference evidence="2 3" key="1">
    <citation type="submission" date="2020-08" db="EMBL/GenBank/DDBJ databases">
        <title>The genome sequence of type strain Novosphingobium flavum NBRC 111647.</title>
        <authorList>
            <person name="Liu Y."/>
        </authorList>
    </citation>
    <scope>NUCLEOTIDE SEQUENCE [LARGE SCALE GENOMIC DNA]</scope>
    <source>
        <strain evidence="2 3">NBRC 111647</strain>
    </source>
</reference>
<sequence>MSLAERPSPSDPPGTAALRRRHRARVAEAALWLVAARLLVSFVPLARWQSTLGQRVPPDAPMPAPGEEQALRSRRAGRAVERAARLLPLELKCLPRAMALQWMLRRRRIASRLMIGILPAGQRGSVDDLHAWVISGTDIVIGELPLPHRTVLALQCG</sequence>
<dbReference type="Proteomes" id="UP000566813">
    <property type="component" value="Unassembled WGS sequence"/>
</dbReference>
<dbReference type="RefSeq" id="WP_185662859.1">
    <property type="nucleotide sequence ID" value="NZ_JACLAW010000002.1"/>
</dbReference>
<dbReference type="NCBIfam" id="NF033537">
    <property type="entry name" value="lasso_biosyn_B2"/>
    <property type="match status" value="1"/>
</dbReference>
<proteinExistence type="predicted"/>
<evidence type="ECO:0000259" key="1">
    <source>
        <dbReference type="Pfam" id="PF13471"/>
    </source>
</evidence>